<dbReference type="InterPro" id="IPR029063">
    <property type="entry name" value="SAM-dependent_MTases_sf"/>
</dbReference>
<dbReference type="Pfam" id="PF13578">
    <property type="entry name" value="Methyltransf_24"/>
    <property type="match status" value="1"/>
</dbReference>
<proteinExistence type="predicted"/>
<dbReference type="AlphaFoldDB" id="A0AAE4AQF0"/>
<comment type="caution">
    <text evidence="1">The sequence shown here is derived from an EMBL/GenBank/DDBJ whole genome shotgun (WGS) entry which is preliminary data.</text>
</comment>
<organism evidence="1 2">
    <name type="scientific">Amorphus orientalis</name>
    <dbReference type="NCBI Taxonomy" id="649198"/>
    <lineage>
        <taxon>Bacteria</taxon>
        <taxon>Pseudomonadati</taxon>
        <taxon>Pseudomonadota</taxon>
        <taxon>Alphaproteobacteria</taxon>
        <taxon>Hyphomicrobiales</taxon>
        <taxon>Amorphaceae</taxon>
        <taxon>Amorphus</taxon>
    </lineage>
</organism>
<dbReference type="Proteomes" id="UP001229244">
    <property type="component" value="Unassembled WGS sequence"/>
</dbReference>
<accession>A0AAE4AQF0</accession>
<sequence>MKLPGRSGRRRLSFGLQTVLGIAEKGFFIPHRHAPLARPVAARPYDALERIFEARNAALSEFIDDIDRHADDLEAISGLSPPEPRFEQDWFPRLDAAALYTFVRTRRPRRILEVGSGHSTRFLARAVRDGGLDTHIGAIDPQPRADISRLPVTLDLRPLQEAGDQVGSDLEAGDFLFCDSSHVLMPGTDVDIVVNRLLPALPEGAYVGFHDIFLPAPYPDAWPFTTYNEQLAIAALLQGGYEIEFASAYARAALDDRLSASVVARLPIQPGARESLIILRKTRPTG</sequence>
<evidence type="ECO:0000313" key="1">
    <source>
        <dbReference type="EMBL" id="MDQ0314006.1"/>
    </source>
</evidence>
<dbReference type="EMBL" id="JAUSUL010000001">
    <property type="protein sequence ID" value="MDQ0314006.1"/>
    <property type="molecule type" value="Genomic_DNA"/>
</dbReference>
<dbReference type="RefSeq" id="WP_306883794.1">
    <property type="nucleotide sequence ID" value="NZ_JAUSUL010000001.1"/>
</dbReference>
<evidence type="ECO:0000313" key="2">
    <source>
        <dbReference type="Proteomes" id="UP001229244"/>
    </source>
</evidence>
<gene>
    <name evidence="1" type="ORF">J2S73_000443</name>
</gene>
<dbReference type="Gene3D" id="3.40.50.150">
    <property type="entry name" value="Vaccinia Virus protein VP39"/>
    <property type="match status" value="1"/>
</dbReference>
<protein>
    <submittedName>
        <fullName evidence="1">O-methyltransferase YrrM</fullName>
    </submittedName>
</protein>
<keyword evidence="2" id="KW-1185">Reference proteome</keyword>
<name>A0AAE4AQF0_9HYPH</name>
<dbReference type="SUPFAM" id="SSF53335">
    <property type="entry name" value="S-adenosyl-L-methionine-dependent methyltransferases"/>
    <property type="match status" value="1"/>
</dbReference>
<reference evidence="1" key="1">
    <citation type="submission" date="2023-07" db="EMBL/GenBank/DDBJ databases">
        <title>Genomic Encyclopedia of Type Strains, Phase IV (KMG-IV): sequencing the most valuable type-strain genomes for metagenomic binning, comparative biology and taxonomic classification.</title>
        <authorList>
            <person name="Goeker M."/>
        </authorList>
    </citation>
    <scope>NUCLEOTIDE SEQUENCE</scope>
    <source>
        <strain evidence="1">DSM 21202</strain>
    </source>
</reference>